<proteinExistence type="predicted"/>
<keyword evidence="2" id="KW-1185">Reference proteome</keyword>
<protein>
    <submittedName>
        <fullName evidence="1">Uncharacterized protein</fullName>
    </submittedName>
</protein>
<name>A0ACD1H5B7_9EURO</name>
<organism evidence="1 2">
    <name type="scientific">Aspergillus aculeatinus CBS 121060</name>
    <dbReference type="NCBI Taxonomy" id="1448322"/>
    <lineage>
        <taxon>Eukaryota</taxon>
        <taxon>Fungi</taxon>
        <taxon>Dikarya</taxon>
        <taxon>Ascomycota</taxon>
        <taxon>Pezizomycotina</taxon>
        <taxon>Eurotiomycetes</taxon>
        <taxon>Eurotiomycetidae</taxon>
        <taxon>Eurotiales</taxon>
        <taxon>Aspergillaceae</taxon>
        <taxon>Aspergillus</taxon>
        <taxon>Aspergillus subgen. Circumdati</taxon>
    </lineage>
</organism>
<dbReference type="Proteomes" id="UP000249661">
    <property type="component" value="Unassembled WGS sequence"/>
</dbReference>
<gene>
    <name evidence="1" type="ORF">BO66DRAFT_376811</name>
</gene>
<sequence>MADATRSRRRAGKACTHCHEKRIKCDAMHQMPCTPCVRGRHADCVLRETKRGTYARSALRQKRFRSDETRRRVAAAPGIEASSNQAQSRLTASEPPQTPVPSATPGDASSYQQISWSAMFDHFLNNRENARDWIDKCSITYLGESFPLTIVLSGLKDGRQPRLHHLGPPFPTTQGDSPAPSAPTHMLPEDLEYLRAKGVFNRPGKAHLNALMSVFLDHVYPLYPIVNRQELIYHYKNDQLSLLLMYAISFMAVTFAPSSAVTLLGFQTRPEARLFFYKKAKALFDMGYETNKITLLQSTFLLSFYGGGPNTYWNFYSWISTAVTIAEAMGIHRSTLAVPNMQPQDKSLMRRLWWALVARDSICGTLVGRPFRIDLDQADADLLTIEDFAHDAMAPDFLHDSLAQRYAQYQIETTKLSRLMREIISSRFYPGRQPVSSSSLFGKLTWWKAHLVPTLAWDDAVPDPANPFSMALSVQYNHHLILIYLGHMRGEDPRRRDQREVDDIIDTAADHITTVMCMLVTKGALLSVPHELYHGIFLAQAAFYERMRSSNKMVARLGRTSHNSCQMVLKTVSEFWDCGTFILQLFENLSSRCLEQPAATGESAVGVAEAAGGMNAVTANETAISSASLLGDDLWHGNPMLGSLFDLPPELFLPDA</sequence>
<reference evidence="1" key="1">
    <citation type="submission" date="2018-02" db="EMBL/GenBank/DDBJ databases">
        <title>The genomes of Aspergillus section Nigri reveals drivers in fungal speciation.</title>
        <authorList>
            <consortium name="DOE Joint Genome Institute"/>
            <person name="Vesth T.C."/>
            <person name="Nybo J."/>
            <person name="Theobald S."/>
            <person name="Brandl J."/>
            <person name="Frisvad J.C."/>
            <person name="Nielsen K.F."/>
            <person name="Lyhne E.K."/>
            <person name="Kogle M.E."/>
            <person name="Kuo A."/>
            <person name="Riley R."/>
            <person name="Clum A."/>
            <person name="Nolan M."/>
            <person name="Lipzen A."/>
            <person name="Salamov A."/>
            <person name="Henrissat B."/>
            <person name="Wiebenga A."/>
            <person name="De vries R.P."/>
            <person name="Grigoriev I.V."/>
            <person name="Mortensen U.H."/>
            <person name="Andersen M.R."/>
            <person name="Baker S.E."/>
        </authorList>
    </citation>
    <scope>NUCLEOTIDE SEQUENCE</scope>
    <source>
        <strain evidence="1">CBS 121060</strain>
    </source>
</reference>
<dbReference type="EMBL" id="KZ824964">
    <property type="protein sequence ID" value="RAH68750.1"/>
    <property type="molecule type" value="Genomic_DNA"/>
</dbReference>
<evidence type="ECO:0000313" key="1">
    <source>
        <dbReference type="EMBL" id="RAH68750.1"/>
    </source>
</evidence>
<evidence type="ECO:0000313" key="2">
    <source>
        <dbReference type="Proteomes" id="UP000249661"/>
    </source>
</evidence>
<accession>A0ACD1H5B7</accession>